<dbReference type="EMBL" id="ML208411">
    <property type="protein sequence ID" value="TFK66234.1"/>
    <property type="molecule type" value="Genomic_DNA"/>
</dbReference>
<dbReference type="Proteomes" id="UP000308600">
    <property type="component" value="Unassembled WGS sequence"/>
</dbReference>
<evidence type="ECO:0000313" key="2">
    <source>
        <dbReference type="Proteomes" id="UP000308600"/>
    </source>
</evidence>
<name>A0ACD3AKR0_9AGAR</name>
<proteinExistence type="predicted"/>
<organism evidence="1 2">
    <name type="scientific">Pluteus cervinus</name>
    <dbReference type="NCBI Taxonomy" id="181527"/>
    <lineage>
        <taxon>Eukaryota</taxon>
        <taxon>Fungi</taxon>
        <taxon>Dikarya</taxon>
        <taxon>Basidiomycota</taxon>
        <taxon>Agaricomycotina</taxon>
        <taxon>Agaricomycetes</taxon>
        <taxon>Agaricomycetidae</taxon>
        <taxon>Agaricales</taxon>
        <taxon>Pluteineae</taxon>
        <taxon>Pluteaceae</taxon>
        <taxon>Pluteus</taxon>
    </lineage>
</organism>
<keyword evidence="2" id="KW-1185">Reference proteome</keyword>
<reference evidence="1 2" key="1">
    <citation type="journal article" date="2019" name="Nat. Ecol. Evol.">
        <title>Megaphylogeny resolves global patterns of mushroom evolution.</title>
        <authorList>
            <person name="Varga T."/>
            <person name="Krizsan K."/>
            <person name="Foldi C."/>
            <person name="Dima B."/>
            <person name="Sanchez-Garcia M."/>
            <person name="Sanchez-Ramirez S."/>
            <person name="Szollosi G.J."/>
            <person name="Szarkandi J.G."/>
            <person name="Papp V."/>
            <person name="Albert L."/>
            <person name="Andreopoulos W."/>
            <person name="Angelini C."/>
            <person name="Antonin V."/>
            <person name="Barry K.W."/>
            <person name="Bougher N.L."/>
            <person name="Buchanan P."/>
            <person name="Buyck B."/>
            <person name="Bense V."/>
            <person name="Catcheside P."/>
            <person name="Chovatia M."/>
            <person name="Cooper J."/>
            <person name="Damon W."/>
            <person name="Desjardin D."/>
            <person name="Finy P."/>
            <person name="Geml J."/>
            <person name="Haridas S."/>
            <person name="Hughes K."/>
            <person name="Justo A."/>
            <person name="Karasinski D."/>
            <person name="Kautmanova I."/>
            <person name="Kiss B."/>
            <person name="Kocsube S."/>
            <person name="Kotiranta H."/>
            <person name="LaButti K.M."/>
            <person name="Lechner B.E."/>
            <person name="Liimatainen K."/>
            <person name="Lipzen A."/>
            <person name="Lukacs Z."/>
            <person name="Mihaltcheva S."/>
            <person name="Morgado L.N."/>
            <person name="Niskanen T."/>
            <person name="Noordeloos M.E."/>
            <person name="Ohm R.A."/>
            <person name="Ortiz-Santana B."/>
            <person name="Ovrebo C."/>
            <person name="Racz N."/>
            <person name="Riley R."/>
            <person name="Savchenko A."/>
            <person name="Shiryaev A."/>
            <person name="Soop K."/>
            <person name="Spirin V."/>
            <person name="Szebenyi C."/>
            <person name="Tomsovsky M."/>
            <person name="Tulloss R.E."/>
            <person name="Uehling J."/>
            <person name="Grigoriev I.V."/>
            <person name="Vagvolgyi C."/>
            <person name="Papp T."/>
            <person name="Martin F.M."/>
            <person name="Miettinen O."/>
            <person name="Hibbett D.S."/>
            <person name="Nagy L.G."/>
        </authorList>
    </citation>
    <scope>NUCLEOTIDE SEQUENCE [LARGE SCALE GENOMIC DNA]</scope>
    <source>
        <strain evidence="1 2">NL-1719</strain>
    </source>
</reference>
<sequence length="853" mass="98215">MSSAGDRTTTRVIAVKRRVPAATPADKNPPSWAASQPHPHISNLDTLLSNLQSGGDPNDLHQDPSSTAFTDQRETNARRDVKDVRDRVVFRKWPRAPKGEHILYTKGKMAPNGLPLWGATLYDFFYVHRFPEILGSMTITTGSKLANWMKDHGETETCQEELAWAQREADPVEIDAPDMTQLIEATELRIRSCGVGKPMPATDLVEMKDYYYFKESPFDRKNYPAPWPVYPFSHPTHALQQKLDLHVLPQKLIVHDPWNVLDGSNTYQKFVPKHKKDRLTPFPHVPAKVEESGGTTDEEKGEKREEIKNIKGWTDKPDIIHSYTLELPDNKKWEEEAKARVEYTETVKKNRDKNRASHHGFMIRPTGITPGPIEPPLFIIHDPPPPPRRIPFAHLYLSPTHYAGKGSRAKAYRAELELPRYAFFEDILCPECISQDISRILKEEDGPNGERKDPKWKEKSAALKRTWESDPAMDISVESEEDMQRYDKLQERLKAMKVADPRNKAKGKRAKGSDGEGSGVPVIIDEMTREEIEEEIVKLEARFRDQTYTIKDNGDSGWRMEYEGPVRPIHTNVKWQNPDCPDEPCCSHLKEYSNRKGIHPLTARVSVIAKMAKSATNGYSSGEAKKYLSLPDHFSRHYSGYNVVQPLHDPVPVTPVVPQFYGYYEPIMNPLEKCPAFMSSIMLLEDCGRTLREVIHDPNVDARVGRCRDDRQELGSLVFRLHEAGFTHNSMHLANFLAQPGPLQEFPFYRNVTQPNKRQWSFRICGLRYLKDMLGDDIREWRDGGYKDDKEDDKEETEEEKKAREEKETKRSEKIQTFAASRASEEQSVVNLLRILHMENNWQWLDKEKDRRY</sequence>
<gene>
    <name evidence="1" type="ORF">BDN72DRAFT_800219</name>
</gene>
<evidence type="ECO:0000313" key="1">
    <source>
        <dbReference type="EMBL" id="TFK66234.1"/>
    </source>
</evidence>
<protein>
    <submittedName>
        <fullName evidence="1">Uncharacterized protein</fullName>
    </submittedName>
</protein>
<accession>A0ACD3AKR0</accession>